<evidence type="ECO:0000313" key="2">
    <source>
        <dbReference type="EMBL" id="KDO44683.1"/>
    </source>
</evidence>
<reference evidence="2 3" key="1">
    <citation type="submission" date="2014-04" db="EMBL/GenBank/DDBJ databases">
        <authorList>
            <consortium name="International Citrus Genome Consortium"/>
            <person name="Gmitter F."/>
            <person name="Chen C."/>
            <person name="Farmerie W."/>
            <person name="Harkins T."/>
            <person name="Desany B."/>
            <person name="Mohiuddin M."/>
            <person name="Kodira C."/>
            <person name="Borodovsky M."/>
            <person name="Lomsadze A."/>
            <person name="Burns P."/>
            <person name="Jenkins J."/>
            <person name="Prochnik S."/>
            <person name="Shu S."/>
            <person name="Chapman J."/>
            <person name="Pitluck S."/>
            <person name="Schmutz J."/>
            <person name="Rokhsar D."/>
        </authorList>
    </citation>
    <scope>NUCLEOTIDE SEQUENCE</scope>
</reference>
<dbReference type="EMBL" id="KK785291">
    <property type="protein sequence ID" value="KDO44683.1"/>
    <property type="molecule type" value="Genomic_DNA"/>
</dbReference>
<keyword evidence="3" id="KW-1185">Reference proteome</keyword>
<keyword evidence="1" id="KW-0472">Membrane</keyword>
<evidence type="ECO:0000313" key="3">
    <source>
        <dbReference type="Proteomes" id="UP000027120"/>
    </source>
</evidence>
<dbReference type="AlphaFoldDB" id="A0A067DPE6"/>
<protein>
    <submittedName>
        <fullName evidence="2">Uncharacterized protein</fullName>
    </submittedName>
</protein>
<sequence length="81" mass="9317">MVVQQRVLTLHLMRYLPATNFESTVQNNFEEINMTVYLNQSRALLGNFLVSNRTAIVFIVIMSYKNKHRDTKTKSAPILGS</sequence>
<feature type="transmembrane region" description="Helical" evidence="1">
    <location>
        <begin position="44"/>
        <end position="64"/>
    </location>
</feature>
<name>A0A067DPE6_CITSI</name>
<proteinExistence type="predicted"/>
<keyword evidence="1" id="KW-0812">Transmembrane</keyword>
<dbReference type="Proteomes" id="UP000027120">
    <property type="component" value="Unassembled WGS sequence"/>
</dbReference>
<organism evidence="2 3">
    <name type="scientific">Citrus sinensis</name>
    <name type="common">Sweet orange</name>
    <name type="synonym">Citrus aurantium var. sinensis</name>
    <dbReference type="NCBI Taxonomy" id="2711"/>
    <lineage>
        <taxon>Eukaryota</taxon>
        <taxon>Viridiplantae</taxon>
        <taxon>Streptophyta</taxon>
        <taxon>Embryophyta</taxon>
        <taxon>Tracheophyta</taxon>
        <taxon>Spermatophyta</taxon>
        <taxon>Magnoliopsida</taxon>
        <taxon>eudicotyledons</taxon>
        <taxon>Gunneridae</taxon>
        <taxon>Pentapetalae</taxon>
        <taxon>rosids</taxon>
        <taxon>malvids</taxon>
        <taxon>Sapindales</taxon>
        <taxon>Rutaceae</taxon>
        <taxon>Aurantioideae</taxon>
        <taxon>Citrus</taxon>
    </lineage>
</organism>
<gene>
    <name evidence="2" type="ORF">CISIN_1g042577mg</name>
</gene>
<keyword evidence="1" id="KW-1133">Transmembrane helix</keyword>
<evidence type="ECO:0000256" key="1">
    <source>
        <dbReference type="SAM" id="Phobius"/>
    </source>
</evidence>
<accession>A0A067DPE6</accession>